<feature type="region of interest" description="Disordered" evidence="1">
    <location>
        <begin position="115"/>
        <end position="136"/>
    </location>
</feature>
<dbReference type="PANTHER" id="PTHR34220:SF7">
    <property type="entry name" value="SENSOR HISTIDINE KINASE YPDA"/>
    <property type="match status" value="1"/>
</dbReference>
<dbReference type="InterPro" id="IPR050640">
    <property type="entry name" value="Bact_2-comp_sensor_kinase"/>
</dbReference>
<sequence>MKFFERYQTGLHLIGWLVFIGLPFLTLPTFLWNQQDLISIGMAQLLTSLLIIAFFYVNLRLLMPKLLDSRDQAGSDGLSTGQYLLIVLGMLAGVVLTRYASFFLVPPADMIQRSMGGPGPGFPPPPDGHRGPGPHSPWPGALSSGISFGFAMMVSSLMALFRFHTRSREARQQMALEKVSAELAMLKLQVSPHFLFNTLNNIRWLARRKSDQTETAVVTLAQLLRYMIYQAQQDRVPLRQEVDHLRHYIDLQQMRLADKHTVSFNCEGPIDEHTIEPLLFIPFVENAFKYGLHGQRESHIRIGLTVTDDTLTFRTDNPVAGPPPLEPGSEPPEAGLPESGIGVANVQKRLALHYPGQHALSLVQEDNRFRVVLTLHLRHEQAPLHRH</sequence>
<evidence type="ECO:0000313" key="4">
    <source>
        <dbReference type="EMBL" id="RYC71446.1"/>
    </source>
</evidence>
<gene>
    <name evidence="4" type="ORF">EQG79_04705</name>
</gene>
<evidence type="ECO:0000259" key="3">
    <source>
        <dbReference type="Pfam" id="PF06580"/>
    </source>
</evidence>
<feature type="transmembrane region" description="Helical" evidence="2">
    <location>
        <begin position="141"/>
        <end position="161"/>
    </location>
</feature>
<evidence type="ECO:0000256" key="2">
    <source>
        <dbReference type="SAM" id="Phobius"/>
    </source>
</evidence>
<organism evidence="4 5">
    <name type="scientific">Spirosoma sordidisoli</name>
    <dbReference type="NCBI Taxonomy" id="2502893"/>
    <lineage>
        <taxon>Bacteria</taxon>
        <taxon>Pseudomonadati</taxon>
        <taxon>Bacteroidota</taxon>
        <taxon>Cytophagia</taxon>
        <taxon>Cytophagales</taxon>
        <taxon>Cytophagaceae</taxon>
        <taxon>Spirosoma</taxon>
    </lineage>
</organism>
<comment type="caution">
    <text evidence="4">The sequence shown here is derived from an EMBL/GenBank/DDBJ whole genome shotgun (WGS) entry which is preliminary data.</text>
</comment>
<dbReference type="RefSeq" id="WP_077919103.1">
    <property type="nucleotide sequence ID" value="NZ_SBLB01000001.1"/>
</dbReference>
<dbReference type="GO" id="GO:0016020">
    <property type="term" value="C:membrane"/>
    <property type="evidence" value="ECO:0007669"/>
    <property type="project" value="InterPro"/>
</dbReference>
<dbReference type="AlphaFoldDB" id="A0A4Q2UPX7"/>
<name>A0A4Q2UPX7_9BACT</name>
<dbReference type="Pfam" id="PF06580">
    <property type="entry name" value="His_kinase"/>
    <property type="match status" value="1"/>
</dbReference>
<dbReference type="PANTHER" id="PTHR34220">
    <property type="entry name" value="SENSOR HISTIDINE KINASE YPDA"/>
    <property type="match status" value="1"/>
</dbReference>
<feature type="transmembrane region" description="Helical" evidence="2">
    <location>
        <begin position="83"/>
        <end position="105"/>
    </location>
</feature>
<feature type="transmembrane region" description="Helical" evidence="2">
    <location>
        <begin position="37"/>
        <end position="62"/>
    </location>
</feature>
<dbReference type="InterPro" id="IPR036890">
    <property type="entry name" value="HATPase_C_sf"/>
</dbReference>
<keyword evidence="2" id="KW-1133">Transmembrane helix</keyword>
<evidence type="ECO:0000313" key="5">
    <source>
        <dbReference type="Proteomes" id="UP000290407"/>
    </source>
</evidence>
<dbReference type="SUPFAM" id="SSF55874">
    <property type="entry name" value="ATPase domain of HSP90 chaperone/DNA topoisomerase II/histidine kinase"/>
    <property type="match status" value="1"/>
</dbReference>
<keyword evidence="2" id="KW-0472">Membrane</keyword>
<feature type="domain" description="Signal transduction histidine kinase internal region" evidence="3">
    <location>
        <begin position="181"/>
        <end position="259"/>
    </location>
</feature>
<feature type="transmembrane region" description="Helical" evidence="2">
    <location>
        <begin position="12"/>
        <end position="31"/>
    </location>
</feature>
<feature type="compositionally biased region" description="Pro residues" evidence="1">
    <location>
        <begin position="320"/>
        <end position="330"/>
    </location>
</feature>
<proteinExistence type="predicted"/>
<dbReference type="Gene3D" id="3.30.565.10">
    <property type="entry name" value="Histidine kinase-like ATPase, C-terminal domain"/>
    <property type="match status" value="1"/>
</dbReference>
<dbReference type="GO" id="GO:0000155">
    <property type="term" value="F:phosphorelay sensor kinase activity"/>
    <property type="evidence" value="ECO:0007669"/>
    <property type="project" value="InterPro"/>
</dbReference>
<keyword evidence="2" id="KW-0812">Transmembrane</keyword>
<protein>
    <submittedName>
        <fullName evidence="4">Sensor protein lytS</fullName>
    </submittedName>
</protein>
<dbReference type="InterPro" id="IPR010559">
    <property type="entry name" value="Sig_transdc_His_kin_internal"/>
</dbReference>
<keyword evidence="5" id="KW-1185">Reference proteome</keyword>
<dbReference type="EMBL" id="SBLB01000001">
    <property type="protein sequence ID" value="RYC71446.1"/>
    <property type="molecule type" value="Genomic_DNA"/>
</dbReference>
<accession>A0A4Q2UPX7</accession>
<evidence type="ECO:0000256" key="1">
    <source>
        <dbReference type="SAM" id="MobiDB-lite"/>
    </source>
</evidence>
<reference evidence="4 5" key="1">
    <citation type="submission" date="2019-01" db="EMBL/GenBank/DDBJ databases">
        <title>Spirosoma flava sp. nov., a propanil-degrading bacterium isolated from herbicide-contaminated soil.</title>
        <authorList>
            <person name="Zhang L."/>
            <person name="Jiang J.-D."/>
        </authorList>
    </citation>
    <scope>NUCLEOTIDE SEQUENCE [LARGE SCALE GENOMIC DNA]</scope>
    <source>
        <strain evidence="4 5">TY50</strain>
    </source>
</reference>
<feature type="region of interest" description="Disordered" evidence="1">
    <location>
        <begin position="315"/>
        <end position="339"/>
    </location>
</feature>
<dbReference type="Proteomes" id="UP000290407">
    <property type="component" value="Unassembled WGS sequence"/>
</dbReference>